<evidence type="ECO:0000256" key="2">
    <source>
        <dbReference type="ARBA" id="ARBA00022448"/>
    </source>
</evidence>
<comment type="similarity">
    <text evidence="7">Belongs to the binding-protein-dependent transport system permease family.</text>
</comment>
<evidence type="ECO:0000256" key="6">
    <source>
        <dbReference type="ARBA" id="ARBA00023136"/>
    </source>
</evidence>
<dbReference type="InterPro" id="IPR035906">
    <property type="entry name" value="MetI-like_sf"/>
</dbReference>
<dbReference type="PROSITE" id="PS50928">
    <property type="entry name" value="ABC_TM1"/>
    <property type="match status" value="1"/>
</dbReference>
<evidence type="ECO:0000256" key="7">
    <source>
        <dbReference type="RuleBase" id="RU363032"/>
    </source>
</evidence>
<evidence type="ECO:0000313" key="10">
    <source>
        <dbReference type="Proteomes" id="UP000460318"/>
    </source>
</evidence>
<dbReference type="EMBL" id="WUBI01000003">
    <property type="protein sequence ID" value="MWV46034.1"/>
    <property type="molecule type" value="Genomic_DNA"/>
</dbReference>
<keyword evidence="6 7" id="KW-0472">Membrane</keyword>
<reference evidence="9 10" key="1">
    <citation type="submission" date="2019-12" db="EMBL/GenBank/DDBJ databases">
        <title>Paenibacillus sp. nov., an endophytic bacterium isolated from the stem of Dendrobium.</title>
        <authorList>
            <person name="Zhao R."/>
        </authorList>
    </citation>
    <scope>NUCLEOTIDE SEQUENCE [LARGE SCALE GENOMIC DNA]</scope>
    <source>
        <strain evidence="9 10">HJL G12</strain>
    </source>
</reference>
<accession>A0A7X3ILB5</accession>
<dbReference type="Gene3D" id="1.10.3720.10">
    <property type="entry name" value="MetI-like"/>
    <property type="match status" value="1"/>
</dbReference>
<keyword evidence="10" id="KW-1185">Reference proteome</keyword>
<dbReference type="RefSeq" id="WP_160499606.1">
    <property type="nucleotide sequence ID" value="NZ_WUBI01000003.1"/>
</dbReference>
<dbReference type="SUPFAM" id="SSF161098">
    <property type="entry name" value="MetI-like"/>
    <property type="match status" value="1"/>
</dbReference>
<evidence type="ECO:0000313" key="9">
    <source>
        <dbReference type="EMBL" id="MWV46034.1"/>
    </source>
</evidence>
<gene>
    <name evidence="9" type="ORF">GRF59_20655</name>
</gene>
<feature type="transmembrane region" description="Helical" evidence="7">
    <location>
        <begin position="261"/>
        <end position="285"/>
    </location>
</feature>
<dbReference type="CDD" id="cd06261">
    <property type="entry name" value="TM_PBP2"/>
    <property type="match status" value="1"/>
</dbReference>
<dbReference type="Proteomes" id="UP000460318">
    <property type="component" value="Unassembled WGS sequence"/>
</dbReference>
<dbReference type="InterPro" id="IPR000515">
    <property type="entry name" value="MetI-like"/>
</dbReference>
<evidence type="ECO:0000256" key="4">
    <source>
        <dbReference type="ARBA" id="ARBA00022692"/>
    </source>
</evidence>
<keyword evidence="3" id="KW-1003">Cell membrane</keyword>
<protein>
    <submittedName>
        <fullName evidence="9">ABC transporter permease subunit</fullName>
    </submittedName>
</protein>
<dbReference type="PANTHER" id="PTHR43227:SF8">
    <property type="entry name" value="DIACETYLCHITOBIOSE UPTAKE SYSTEM PERMEASE PROTEIN DASB"/>
    <property type="match status" value="1"/>
</dbReference>
<name>A0A7X3ILB5_9BACL</name>
<keyword evidence="4 7" id="KW-0812">Transmembrane</keyword>
<sequence length="291" mass="32268">MSTALKSKGFIALALLPALILFLVFVIIPIFWSAYYGFFEWKGLGTAKFIGFGNYNEIIHDRIFWNALLNNLLLVASAIVGQIPVALLLALVLLRNSLFSKFIRSAVFMPMVLSTVVVGLIWGYIYHPQFGLANFILKEIGLGSWTRAWLSEPHINMLAITIPINWSNIGPYMVIYIAALQNIPSEIGDAAEVDGARGWRKLIYVTLPIIWSTVIVTLVLCISGSLKAFDHVIVMTNGGPAHTTELLATYMYNNTFHVYRYGYGSAVSTVIMLVSALLIAVNYAVTKRRSA</sequence>
<comment type="subcellular location">
    <subcellularLocation>
        <location evidence="1 7">Cell membrane</location>
        <topology evidence="1 7">Multi-pass membrane protein</topology>
    </subcellularLocation>
</comment>
<dbReference type="AlphaFoldDB" id="A0A7X3ILB5"/>
<dbReference type="InterPro" id="IPR050809">
    <property type="entry name" value="UgpAE/MalFG_permease"/>
</dbReference>
<feature type="transmembrane region" description="Helical" evidence="7">
    <location>
        <begin position="106"/>
        <end position="125"/>
    </location>
</feature>
<feature type="transmembrane region" description="Helical" evidence="7">
    <location>
        <begin position="12"/>
        <end position="35"/>
    </location>
</feature>
<keyword evidence="5 7" id="KW-1133">Transmembrane helix</keyword>
<keyword evidence="2 7" id="KW-0813">Transport</keyword>
<evidence type="ECO:0000256" key="5">
    <source>
        <dbReference type="ARBA" id="ARBA00022989"/>
    </source>
</evidence>
<organism evidence="9 10">
    <name type="scientific">Paenibacillus dendrobii</name>
    <dbReference type="NCBI Taxonomy" id="2691084"/>
    <lineage>
        <taxon>Bacteria</taxon>
        <taxon>Bacillati</taxon>
        <taxon>Bacillota</taxon>
        <taxon>Bacilli</taxon>
        <taxon>Bacillales</taxon>
        <taxon>Paenibacillaceae</taxon>
        <taxon>Paenibacillus</taxon>
    </lineage>
</organism>
<evidence type="ECO:0000256" key="1">
    <source>
        <dbReference type="ARBA" id="ARBA00004651"/>
    </source>
</evidence>
<evidence type="ECO:0000256" key="3">
    <source>
        <dbReference type="ARBA" id="ARBA00022475"/>
    </source>
</evidence>
<comment type="caution">
    <text evidence="9">The sequence shown here is derived from an EMBL/GenBank/DDBJ whole genome shotgun (WGS) entry which is preliminary data.</text>
</comment>
<feature type="domain" description="ABC transmembrane type-1" evidence="8">
    <location>
        <begin position="68"/>
        <end position="282"/>
    </location>
</feature>
<feature type="transmembrane region" description="Helical" evidence="7">
    <location>
        <begin position="202"/>
        <end position="226"/>
    </location>
</feature>
<feature type="transmembrane region" description="Helical" evidence="7">
    <location>
        <begin position="155"/>
        <end position="181"/>
    </location>
</feature>
<dbReference type="PANTHER" id="PTHR43227">
    <property type="entry name" value="BLL4140 PROTEIN"/>
    <property type="match status" value="1"/>
</dbReference>
<dbReference type="GO" id="GO:0005886">
    <property type="term" value="C:plasma membrane"/>
    <property type="evidence" value="ECO:0007669"/>
    <property type="project" value="UniProtKB-SubCell"/>
</dbReference>
<feature type="transmembrane region" description="Helical" evidence="7">
    <location>
        <begin position="72"/>
        <end position="94"/>
    </location>
</feature>
<dbReference type="GO" id="GO:0055085">
    <property type="term" value="P:transmembrane transport"/>
    <property type="evidence" value="ECO:0007669"/>
    <property type="project" value="InterPro"/>
</dbReference>
<proteinExistence type="inferred from homology"/>
<dbReference type="Pfam" id="PF00528">
    <property type="entry name" value="BPD_transp_1"/>
    <property type="match status" value="1"/>
</dbReference>
<evidence type="ECO:0000259" key="8">
    <source>
        <dbReference type="PROSITE" id="PS50928"/>
    </source>
</evidence>